<dbReference type="SUPFAM" id="SSF52540">
    <property type="entry name" value="P-loop containing nucleoside triphosphate hydrolases"/>
    <property type="match status" value="2"/>
</dbReference>
<dbReference type="SMART" id="SM00487">
    <property type="entry name" value="DEXDc"/>
    <property type="match status" value="1"/>
</dbReference>
<dbReference type="GO" id="GO:0016787">
    <property type="term" value="F:hydrolase activity"/>
    <property type="evidence" value="ECO:0007669"/>
    <property type="project" value="UniProtKB-KW"/>
</dbReference>
<dbReference type="GO" id="GO:0004386">
    <property type="term" value="F:helicase activity"/>
    <property type="evidence" value="ECO:0007669"/>
    <property type="project" value="UniProtKB-KW"/>
</dbReference>
<name>A0A5R9A530_9MICC</name>
<dbReference type="PANTHER" id="PTHR45766">
    <property type="entry name" value="DNA ANNEALING HELICASE AND ENDONUCLEASE ZRANB3 FAMILY MEMBER"/>
    <property type="match status" value="1"/>
</dbReference>
<accession>A0A5R9A530</accession>
<reference evidence="7 8" key="1">
    <citation type="submission" date="2019-05" db="EMBL/GenBank/DDBJ databases">
        <title>Nesterenkonia sp. GY239, isolated from the Southern Atlantic Ocean.</title>
        <authorList>
            <person name="Zhang G."/>
        </authorList>
    </citation>
    <scope>NUCLEOTIDE SEQUENCE [LARGE SCALE GENOMIC DNA]</scope>
    <source>
        <strain evidence="7 8">GY239</strain>
    </source>
</reference>
<evidence type="ECO:0000259" key="6">
    <source>
        <dbReference type="PROSITE" id="PS51194"/>
    </source>
</evidence>
<sequence>MLRTASDEVHRVNVAPGSVVTVRDEEWMVTAAEDTPQGTLVHVRGLSDLVRDTSATFYSGLDHITVVDPAHAQIIADSSPGFRLSKLFLETTLRKTPQPTSSGKLTVSTRSMADPLGYQQLAVARALDPAHLRPRILLADAVGLGKTFEIGMILSELAARGRAERILIVTPRHVLEQFQQEMWVHFALPFVRLDSAGIQKVRQKIPATRNPFTYYKRAIVSIDTLKSAQYRAHLERMRWDAVVIDESHNLTNSSTLNNRLASTLAPRTDALILASATPHNGNPSSFAELIRLLDPTAVSPEGEVDEEAVQRLIIRRHRYSPEVAAEVGDQWAERPEPRNLLVSPTPAEDAVASEIADTWLYPTSGISPSTSSNTLFGWTLVKAFLSSPAALAETLAERLKRLDPNRSPAADAEREALKYLQELTAEAQEAPGAKLTRLAEELKAIGVGPRSETRAVVFAERVATLHHLADELKGRLNLKEAAVRILHGGLSDVEQQQIVDEFKRGSSKVRLLITGDMASEGVNLHSECHHLFHYDVPWSLIRIEQRNGRIDRYGQLRPPQIATLLLQPNHERFRGDIRVFTNLIKKEHAAHKVLGDAASLMGKHSVAAEEKVVMTALQKGQDVDQIIPEPQAVSEDDDGAWGHYLALFDEANSPAEDTTAVDHASLAPRESLYGSDLEYLEEALRQAFDDPYTKLGWTNYSPQSAIAELTVTEDIRDLRRRLEHLPQDYVSERKVLQKLKLATTPVEGRRQLEHARREESITWPGAHFLGPLHPVLDWAADRALADMSRNQVLALRARVAAPTFLMMGTVTNRRGHLLSRAFMTATRLYVMPLESLGEWLEETGLTHRLTNPGHIDVAPLTADLPAAITKARDHLESSNEMHRAHAEQLLNNWLERASRWEQEADVLVSRQELKSRRARIAEEKHLAEDLRPAQNLVRPLLALVPEGAA</sequence>
<evidence type="ECO:0000256" key="3">
    <source>
        <dbReference type="ARBA" id="ARBA00022806"/>
    </source>
</evidence>
<dbReference type="EMBL" id="VAWA01000018">
    <property type="protein sequence ID" value="TLP72896.1"/>
    <property type="molecule type" value="Genomic_DNA"/>
</dbReference>
<evidence type="ECO:0000256" key="4">
    <source>
        <dbReference type="ARBA" id="ARBA00022840"/>
    </source>
</evidence>
<dbReference type="AlphaFoldDB" id="A0A5R9A530"/>
<dbReference type="PROSITE" id="PS51192">
    <property type="entry name" value="HELICASE_ATP_BIND_1"/>
    <property type="match status" value="1"/>
</dbReference>
<keyword evidence="2" id="KW-0378">Hydrolase</keyword>
<dbReference type="PROSITE" id="PS51194">
    <property type="entry name" value="HELICASE_CTER"/>
    <property type="match status" value="1"/>
</dbReference>
<evidence type="ECO:0000313" key="8">
    <source>
        <dbReference type="Proteomes" id="UP000306544"/>
    </source>
</evidence>
<dbReference type="PANTHER" id="PTHR45766:SF6">
    <property type="entry name" value="SWI_SNF-RELATED MATRIX-ASSOCIATED ACTIN-DEPENDENT REGULATOR OF CHROMATIN SUBFAMILY A-LIKE PROTEIN 1"/>
    <property type="match status" value="1"/>
</dbReference>
<keyword evidence="4" id="KW-0067">ATP-binding</keyword>
<evidence type="ECO:0000313" key="7">
    <source>
        <dbReference type="EMBL" id="TLP72896.1"/>
    </source>
</evidence>
<dbReference type="Gene3D" id="3.40.50.10810">
    <property type="entry name" value="Tandem AAA-ATPase domain"/>
    <property type="match status" value="1"/>
</dbReference>
<evidence type="ECO:0000259" key="5">
    <source>
        <dbReference type="PROSITE" id="PS51192"/>
    </source>
</evidence>
<dbReference type="InterPro" id="IPR014001">
    <property type="entry name" value="Helicase_ATP-bd"/>
</dbReference>
<keyword evidence="3 7" id="KW-0347">Helicase</keyword>
<organism evidence="7 8">
    <name type="scientific">Nesterenkonia sphaerica</name>
    <dbReference type="NCBI Taxonomy" id="1804988"/>
    <lineage>
        <taxon>Bacteria</taxon>
        <taxon>Bacillati</taxon>
        <taxon>Actinomycetota</taxon>
        <taxon>Actinomycetes</taxon>
        <taxon>Micrococcales</taxon>
        <taxon>Micrococcaceae</taxon>
        <taxon>Nesterenkonia</taxon>
    </lineage>
</organism>
<dbReference type="InterPro" id="IPR000330">
    <property type="entry name" value="SNF2_N"/>
</dbReference>
<feature type="domain" description="Helicase C-terminal" evidence="6">
    <location>
        <begin position="441"/>
        <end position="601"/>
    </location>
</feature>
<protein>
    <submittedName>
        <fullName evidence="7">DEAD/DEAH box helicase</fullName>
    </submittedName>
</protein>
<dbReference type="CDD" id="cd18793">
    <property type="entry name" value="SF2_C_SNF"/>
    <property type="match status" value="1"/>
</dbReference>
<dbReference type="InterPro" id="IPR027417">
    <property type="entry name" value="P-loop_NTPase"/>
</dbReference>
<proteinExistence type="predicted"/>
<gene>
    <name evidence="7" type="ORF">FEF27_11245</name>
</gene>
<dbReference type="Pfam" id="PF00271">
    <property type="entry name" value="Helicase_C"/>
    <property type="match status" value="1"/>
</dbReference>
<keyword evidence="1" id="KW-0547">Nucleotide-binding</keyword>
<dbReference type="Pfam" id="PF00176">
    <property type="entry name" value="SNF2-rel_dom"/>
    <property type="match status" value="1"/>
</dbReference>
<feature type="domain" description="Helicase ATP-binding" evidence="5">
    <location>
        <begin position="127"/>
        <end position="296"/>
    </location>
</feature>
<dbReference type="GO" id="GO:0005524">
    <property type="term" value="F:ATP binding"/>
    <property type="evidence" value="ECO:0007669"/>
    <property type="project" value="UniProtKB-KW"/>
</dbReference>
<dbReference type="InterPro" id="IPR057342">
    <property type="entry name" value="DEXDc_RapA"/>
</dbReference>
<dbReference type="Proteomes" id="UP000306544">
    <property type="component" value="Unassembled WGS sequence"/>
</dbReference>
<evidence type="ECO:0000256" key="2">
    <source>
        <dbReference type="ARBA" id="ARBA00022801"/>
    </source>
</evidence>
<dbReference type="InterPro" id="IPR038718">
    <property type="entry name" value="SNF2-like_sf"/>
</dbReference>
<dbReference type="OrthoDB" id="9814088at2"/>
<dbReference type="Gene3D" id="3.40.50.300">
    <property type="entry name" value="P-loop containing nucleotide triphosphate hydrolases"/>
    <property type="match status" value="1"/>
</dbReference>
<keyword evidence="8" id="KW-1185">Reference proteome</keyword>
<dbReference type="CDD" id="cd18011">
    <property type="entry name" value="DEXDc_RapA"/>
    <property type="match status" value="1"/>
</dbReference>
<dbReference type="SMART" id="SM00490">
    <property type="entry name" value="HELICc"/>
    <property type="match status" value="1"/>
</dbReference>
<comment type="caution">
    <text evidence="7">The sequence shown here is derived from an EMBL/GenBank/DDBJ whole genome shotgun (WGS) entry which is preliminary data.</text>
</comment>
<evidence type="ECO:0000256" key="1">
    <source>
        <dbReference type="ARBA" id="ARBA00022741"/>
    </source>
</evidence>
<dbReference type="InterPro" id="IPR049730">
    <property type="entry name" value="SNF2/RAD54-like_C"/>
</dbReference>
<dbReference type="InterPro" id="IPR001650">
    <property type="entry name" value="Helicase_C-like"/>
</dbReference>